<dbReference type="PROSITE" id="PS51257">
    <property type="entry name" value="PROKAR_LIPOPROTEIN"/>
    <property type="match status" value="1"/>
</dbReference>
<dbReference type="EMBL" id="CP022163">
    <property type="protein sequence ID" value="ATB32643.1"/>
    <property type="molecule type" value="Genomic_DNA"/>
</dbReference>
<keyword evidence="2" id="KW-1185">Reference proteome</keyword>
<evidence type="ECO:0000313" key="1">
    <source>
        <dbReference type="EMBL" id="ATB32643.1"/>
    </source>
</evidence>
<name>A0A250IN13_9BACT</name>
<accession>A0A250IN13</accession>
<dbReference type="AlphaFoldDB" id="A0A250IN13"/>
<gene>
    <name evidence="1" type="ORF">MEBOL_006131</name>
</gene>
<dbReference type="KEGG" id="mbd:MEBOL_006131"/>
<protein>
    <recommendedName>
        <fullName evidence="3">Lipoprotein</fullName>
    </recommendedName>
</protein>
<sequence length="177" mass="18550">MFRMGVLAAFIVAITTGCATSGRAYMDSGLSNRSEPASVWNRPQEVGFDWGSEITGEASYECVLLFICWGAEDGGALDGVGALIGSITGKGGVVSDPLVRAAAADAVKKAPKTDGIFVVAHDTDSLNIVVYKKRKATVRGKAITVRTIGEVSQDRADRNRNMNALGGSLVNVGEVLK</sequence>
<reference evidence="1 2" key="1">
    <citation type="submission" date="2017-06" db="EMBL/GenBank/DDBJ databases">
        <authorList>
            <person name="Kim H.J."/>
            <person name="Triplett B.A."/>
        </authorList>
    </citation>
    <scope>NUCLEOTIDE SEQUENCE [LARGE SCALE GENOMIC DNA]</scope>
    <source>
        <strain evidence="1 2">DSM 14713</strain>
    </source>
</reference>
<organism evidence="1 2">
    <name type="scientific">Melittangium boletus DSM 14713</name>
    <dbReference type="NCBI Taxonomy" id="1294270"/>
    <lineage>
        <taxon>Bacteria</taxon>
        <taxon>Pseudomonadati</taxon>
        <taxon>Myxococcota</taxon>
        <taxon>Myxococcia</taxon>
        <taxon>Myxococcales</taxon>
        <taxon>Cystobacterineae</taxon>
        <taxon>Archangiaceae</taxon>
        <taxon>Melittangium</taxon>
    </lineage>
</organism>
<evidence type="ECO:0000313" key="2">
    <source>
        <dbReference type="Proteomes" id="UP000217289"/>
    </source>
</evidence>
<dbReference type="Proteomes" id="UP000217289">
    <property type="component" value="Chromosome"/>
</dbReference>
<proteinExistence type="predicted"/>
<evidence type="ECO:0008006" key="3">
    <source>
        <dbReference type="Google" id="ProtNLM"/>
    </source>
</evidence>